<evidence type="ECO:0000256" key="3">
    <source>
        <dbReference type="ARBA" id="ARBA00022478"/>
    </source>
</evidence>
<keyword evidence="5" id="KW-0539">Nucleus</keyword>
<keyword evidence="4" id="KW-0804">Transcription</keyword>
<comment type="subcellular location">
    <subcellularLocation>
        <location evidence="1">Nucleus</location>
    </subcellularLocation>
</comment>
<comment type="caution">
    <text evidence="6">The sequence shown here is derived from an EMBL/GenBank/DDBJ whole genome shotgun (WGS) entry which is preliminary data.</text>
</comment>
<keyword evidence="7" id="KW-1185">Reference proteome</keyword>
<dbReference type="Pfam" id="PF05158">
    <property type="entry name" value="RNA_pol_Rpc34"/>
    <property type="match status" value="2"/>
</dbReference>
<evidence type="ECO:0000256" key="4">
    <source>
        <dbReference type="ARBA" id="ARBA00023163"/>
    </source>
</evidence>
<evidence type="ECO:0000313" key="6">
    <source>
        <dbReference type="EMBL" id="KAG5394298.1"/>
    </source>
</evidence>
<name>A0ABQ7M672_BRACM</name>
<evidence type="ECO:0000256" key="2">
    <source>
        <dbReference type="ARBA" id="ARBA00011038"/>
    </source>
</evidence>
<dbReference type="InterPro" id="IPR007832">
    <property type="entry name" value="RNA_pol_Rpc34"/>
</dbReference>
<comment type="similarity">
    <text evidence="2">Belongs to the eukaryotic RPC34/RPC39 RNA polymerase subunit family.</text>
</comment>
<organism evidence="6 7">
    <name type="scientific">Brassica rapa subsp. trilocularis</name>
    <dbReference type="NCBI Taxonomy" id="1813537"/>
    <lineage>
        <taxon>Eukaryota</taxon>
        <taxon>Viridiplantae</taxon>
        <taxon>Streptophyta</taxon>
        <taxon>Embryophyta</taxon>
        <taxon>Tracheophyta</taxon>
        <taxon>Spermatophyta</taxon>
        <taxon>Magnoliopsida</taxon>
        <taxon>eudicotyledons</taxon>
        <taxon>Gunneridae</taxon>
        <taxon>Pentapetalae</taxon>
        <taxon>rosids</taxon>
        <taxon>malvids</taxon>
        <taxon>Brassicales</taxon>
        <taxon>Brassicaceae</taxon>
        <taxon>Brassiceae</taxon>
        <taxon>Brassica</taxon>
    </lineage>
</organism>
<dbReference type="InterPro" id="IPR036388">
    <property type="entry name" value="WH-like_DNA-bd_sf"/>
</dbReference>
<evidence type="ECO:0000256" key="1">
    <source>
        <dbReference type="ARBA" id="ARBA00004123"/>
    </source>
</evidence>
<gene>
    <name evidence="6" type="primary">A06p042260.1_BraROA</name>
    <name evidence="6" type="ORF">IGI04_024261</name>
</gene>
<sequence>MSALPEVARFGSFSYKINTVGFLRSLSSSHLKAFVFTNLECDLRKMSKRKRPEPKSSSSGINEDEKNILGLIRSKQGMGATTYEMRTATKIQPTLVTRAVASLKKSNLIKEVPNMNNKGIKHFLAVEFQPCKELTGGDWYIDGALDVSKIEGLKEICVRILERLKSKVVTLDVIYSYFEKASSDADKLSREQTREILKNLVLDNVVMEVKSNGLTDFSATRIGEICYKLTGKKSGGGEVRDGGFASVPCGACPHIGLCTPDGVISPTTCVYFQKWLDF</sequence>
<evidence type="ECO:0000313" key="7">
    <source>
        <dbReference type="Proteomes" id="UP000823674"/>
    </source>
</evidence>
<evidence type="ECO:0000256" key="5">
    <source>
        <dbReference type="ARBA" id="ARBA00023242"/>
    </source>
</evidence>
<protein>
    <recommendedName>
        <fullName evidence="8">DNA-directed RNA polymerase III subunit RPC6</fullName>
    </recommendedName>
</protein>
<dbReference type="Proteomes" id="UP000823674">
    <property type="component" value="Chromosome A06"/>
</dbReference>
<accession>A0ABQ7M672</accession>
<dbReference type="SUPFAM" id="SSF46785">
    <property type="entry name" value="Winged helix' DNA-binding domain"/>
    <property type="match status" value="1"/>
</dbReference>
<reference evidence="6 7" key="1">
    <citation type="submission" date="2021-03" db="EMBL/GenBank/DDBJ databases">
        <authorList>
            <person name="King G.J."/>
            <person name="Bancroft I."/>
            <person name="Baten A."/>
            <person name="Bloomfield J."/>
            <person name="Borpatragohain P."/>
            <person name="He Z."/>
            <person name="Irish N."/>
            <person name="Irwin J."/>
            <person name="Liu K."/>
            <person name="Mauleon R.P."/>
            <person name="Moore J."/>
            <person name="Morris R."/>
            <person name="Ostergaard L."/>
            <person name="Wang B."/>
            <person name="Wells R."/>
        </authorList>
    </citation>
    <scope>NUCLEOTIDE SEQUENCE [LARGE SCALE GENOMIC DNA]</scope>
    <source>
        <strain evidence="6">R-o-18</strain>
        <tissue evidence="6">Leaf</tissue>
    </source>
</reference>
<proteinExistence type="inferred from homology"/>
<keyword evidence="3" id="KW-0240">DNA-directed RNA polymerase</keyword>
<dbReference type="PANTHER" id="PTHR12780">
    <property type="entry name" value="RNA POLYMERASE III DNA DIRECTED , 39KD SUBUNIT-RELATED"/>
    <property type="match status" value="1"/>
</dbReference>
<dbReference type="InterPro" id="IPR036390">
    <property type="entry name" value="WH_DNA-bd_sf"/>
</dbReference>
<dbReference type="Gene3D" id="1.10.10.10">
    <property type="entry name" value="Winged helix-like DNA-binding domain superfamily/Winged helix DNA-binding domain"/>
    <property type="match status" value="1"/>
</dbReference>
<dbReference type="InterPro" id="IPR016049">
    <property type="entry name" value="RNA_pol_Rpc34-like"/>
</dbReference>
<evidence type="ECO:0008006" key="8">
    <source>
        <dbReference type="Google" id="ProtNLM"/>
    </source>
</evidence>
<dbReference type="EMBL" id="JADBGQ010000006">
    <property type="protein sequence ID" value="KAG5394298.1"/>
    <property type="molecule type" value="Genomic_DNA"/>
</dbReference>